<dbReference type="Gene3D" id="3.40.190.10">
    <property type="entry name" value="Periplasmic binding protein-like II"/>
    <property type="match status" value="1"/>
</dbReference>
<sequence>MKKYLGLFILIALIVVAGCSSDNSEAEGNFPNGNIEFVAPATPGGGWDATARAMQKILGDEGIIEENINVSNKPGGGGEVGWQYLSGQDGHTVSINSSLLIANNLLGQSELTYEDFTPLAILSTEWVSVAVPPDSEYETGEEVMEQLKEDPTSLKIGVGPSLGNSDHLSFVQAAQEFGVDVSQVEFLVYESGGDVLTALLGGHVDVATMSVSESKEQHQAGEINMVAVSSEERLEGLEEVGTWQEQGVDMVFPHWRGVMGPPDMTEEEIAYWDETIAEMTETEAWQEVMANNEWEPYYHDSQESQEFLAEQTERFDELMTEAGLIE</sequence>
<evidence type="ECO:0000313" key="3">
    <source>
        <dbReference type="EMBL" id="MFD1068120.1"/>
    </source>
</evidence>
<dbReference type="PROSITE" id="PS51257">
    <property type="entry name" value="PROKAR_LIPOPROTEIN"/>
    <property type="match status" value="1"/>
</dbReference>
<comment type="similarity">
    <text evidence="1">Belongs to the UPF0065 (bug) family.</text>
</comment>
<proteinExistence type="inferred from homology"/>
<accession>A0ABW3NMS1</accession>
<keyword evidence="2" id="KW-0732">Signal</keyword>
<gene>
    <name evidence="3" type="ORF">ACFQ19_19160</name>
</gene>
<dbReference type="PANTHER" id="PTHR42928:SF3">
    <property type="entry name" value="UPF0065 PROTEIN YFLP"/>
    <property type="match status" value="1"/>
</dbReference>
<evidence type="ECO:0000256" key="1">
    <source>
        <dbReference type="ARBA" id="ARBA00006987"/>
    </source>
</evidence>
<protein>
    <submittedName>
        <fullName evidence="3">Tripartite tricarboxylate transporter substrate binding protein</fullName>
    </submittedName>
</protein>
<dbReference type="EMBL" id="JBHTKK010000037">
    <property type="protein sequence ID" value="MFD1068120.1"/>
    <property type="molecule type" value="Genomic_DNA"/>
</dbReference>
<dbReference type="Gene3D" id="3.40.190.150">
    <property type="entry name" value="Bordetella uptake gene, domain 1"/>
    <property type="match status" value="1"/>
</dbReference>
<feature type="chain" id="PRO_5047541191" evidence="2">
    <location>
        <begin position="18"/>
        <end position="326"/>
    </location>
</feature>
<reference evidence="4" key="1">
    <citation type="journal article" date="2019" name="Int. J. Syst. Evol. Microbiol.">
        <title>The Global Catalogue of Microorganisms (GCM) 10K type strain sequencing project: providing services to taxonomists for standard genome sequencing and annotation.</title>
        <authorList>
            <consortium name="The Broad Institute Genomics Platform"/>
            <consortium name="The Broad Institute Genome Sequencing Center for Infectious Disease"/>
            <person name="Wu L."/>
            <person name="Ma J."/>
        </authorList>
    </citation>
    <scope>NUCLEOTIDE SEQUENCE [LARGE SCALE GENOMIC DNA]</scope>
    <source>
        <strain evidence="4">CCUG 56608</strain>
    </source>
</reference>
<dbReference type="Pfam" id="PF03401">
    <property type="entry name" value="TctC"/>
    <property type="match status" value="1"/>
</dbReference>
<feature type="signal peptide" evidence="2">
    <location>
        <begin position="1"/>
        <end position="17"/>
    </location>
</feature>
<comment type="caution">
    <text evidence="3">The sequence shown here is derived from an EMBL/GenBank/DDBJ whole genome shotgun (WGS) entry which is preliminary data.</text>
</comment>
<dbReference type="Proteomes" id="UP001597041">
    <property type="component" value="Unassembled WGS sequence"/>
</dbReference>
<dbReference type="CDD" id="cd07012">
    <property type="entry name" value="PBP2_Bug_TTT"/>
    <property type="match status" value="1"/>
</dbReference>
<evidence type="ECO:0000256" key="2">
    <source>
        <dbReference type="SAM" id="SignalP"/>
    </source>
</evidence>
<dbReference type="SUPFAM" id="SSF53850">
    <property type="entry name" value="Periplasmic binding protein-like II"/>
    <property type="match status" value="1"/>
</dbReference>
<evidence type="ECO:0000313" key="4">
    <source>
        <dbReference type="Proteomes" id="UP001597041"/>
    </source>
</evidence>
<name>A0ABW3NMS1_9BACI</name>
<dbReference type="RefSeq" id="WP_379594332.1">
    <property type="nucleotide sequence ID" value="NZ_JBHTKK010000037.1"/>
</dbReference>
<dbReference type="InterPro" id="IPR042100">
    <property type="entry name" value="Bug_dom1"/>
</dbReference>
<keyword evidence="4" id="KW-1185">Reference proteome</keyword>
<dbReference type="InterPro" id="IPR005064">
    <property type="entry name" value="BUG"/>
</dbReference>
<dbReference type="PIRSF" id="PIRSF017082">
    <property type="entry name" value="YflP"/>
    <property type="match status" value="1"/>
</dbReference>
<dbReference type="PANTHER" id="PTHR42928">
    <property type="entry name" value="TRICARBOXYLATE-BINDING PROTEIN"/>
    <property type="match status" value="1"/>
</dbReference>
<organism evidence="3 4">
    <name type="scientific">Oceanobacillus locisalsi</name>
    <dbReference type="NCBI Taxonomy" id="546107"/>
    <lineage>
        <taxon>Bacteria</taxon>
        <taxon>Bacillati</taxon>
        <taxon>Bacillota</taxon>
        <taxon>Bacilli</taxon>
        <taxon>Bacillales</taxon>
        <taxon>Bacillaceae</taxon>
        <taxon>Oceanobacillus</taxon>
    </lineage>
</organism>